<dbReference type="AlphaFoldDB" id="C6C1U1"/>
<organism evidence="3 4">
    <name type="scientific">Maridesulfovibrio salexigens (strain ATCC 14822 / DSM 2638 / NCIMB 8403 / VKM B-1763)</name>
    <name type="common">Desulfovibrio salexigens</name>
    <dbReference type="NCBI Taxonomy" id="526222"/>
    <lineage>
        <taxon>Bacteria</taxon>
        <taxon>Pseudomonadati</taxon>
        <taxon>Thermodesulfobacteriota</taxon>
        <taxon>Desulfovibrionia</taxon>
        <taxon>Desulfovibrionales</taxon>
        <taxon>Desulfovibrionaceae</taxon>
        <taxon>Maridesulfovibrio</taxon>
    </lineage>
</organism>
<dbReference type="InterPro" id="IPR018649">
    <property type="entry name" value="SHOCT"/>
</dbReference>
<proteinExistence type="predicted"/>
<dbReference type="KEGG" id="dsa:Desal_1274"/>
<keyword evidence="1" id="KW-0472">Membrane</keyword>
<evidence type="ECO:0000313" key="3">
    <source>
        <dbReference type="EMBL" id="ACS79337.1"/>
    </source>
</evidence>
<sequence length="93" mass="10287">MEFISALSSWCSGSGFGHGAGYGMSGMSGWMPFHFGGILQLVVIGLIIYFTVRMFRKPDTGPSAPSAQDILKRRYASGEIDEETYIRMKNELK</sequence>
<dbReference type="OrthoDB" id="5461404at2"/>
<evidence type="ECO:0000313" key="4">
    <source>
        <dbReference type="Proteomes" id="UP000002601"/>
    </source>
</evidence>
<dbReference type="STRING" id="526222.Desal_1274"/>
<dbReference type="RefSeq" id="WP_015851155.1">
    <property type="nucleotide sequence ID" value="NC_012881.1"/>
</dbReference>
<gene>
    <name evidence="3" type="ordered locus">Desal_1274</name>
</gene>
<evidence type="ECO:0000259" key="2">
    <source>
        <dbReference type="Pfam" id="PF09851"/>
    </source>
</evidence>
<name>C6C1U1_MARSD</name>
<keyword evidence="1" id="KW-0812">Transmembrane</keyword>
<evidence type="ECO:0000256" key="1">
    <source>
        <dbReference type="SAM" id="Phobius"/>
    </source>
</evidence>
<keyword evidence="1" id="KW-1133">Transmembrane helix</keyword>
<feature type="domain" description="SHOCT" evidence="2">
    <location>
        <begin position="69"/>
        <end position="92"/>
    </location>
</feature>
<protein>
    <recommendedName>
        <fullName evidence="2">SHOCT domain-containing protein</fullName>
    </recommendedName>
</protein>
<feature type="transmembrane region" description="Helical" evidence="1">
    <location>
        <begin position="29"/>
        <end position="52"/>
    </location>
</feature>
<dbReference type="eggNOG" id="COG3462">
    <property type="taxonomic scope" value="Bacteria"/>
</dbReference>
<accession>C6C1U1</accession>
<dbReference type="Pfam" id="PF09851">
    <property type="entry name" value="SHOCT"/>
    <property type="match status" value="1"/>
</dbReference>
<reference evidence="3 4" key="1">
    <citation type="submission" date="2009-06" db="EMBL/GenBank/DDBJ databases">
        <title>Complete sequence of Desulfovibrio salexigens DSM 2638.</title>
        <authorList>
            <consortium name="US DOE Joint Genome Institute"/>
            <person name="Lucas S."/>
            <person name="Copeland A."/>
            <person name="Lapidus A."/>
            <person name="Glavina del Rio T."/>
            <person name="Tice H."/>
            <person name="Bruce D."/>
            <person name="Goodwin L."/>
            <person name="Pitluck S."/>
            <person name="Munk A.C."/>
            <person name="Brettin T."/>
            <person name="Detter J.C."/>
            <person name="Han C."/>
            <person name="Tapia R."/>
            <person name="Larimer F."/>
            <person name="Land M."/>
            <person name="Hauser L."/>
            <person name="Kyrpides N."/>
            <person name="Anderson I."/>
            <person name="Wall J.D."/>
            <person name="Arkin A.P."/>
            <person name="Dehal P."/>
            <person name="Chivian D."/>
            <person name="Giles B."/>
            <person name="Hazen T.C."/>
        </authorList>
    </citation>
    <scope>NUCLEOTIDE SEQUENCE [LARGE SCALE GENOMIC DNA]</scope>
    <source>
        <strain evidence="4">ATCC 14822 / DSM 2638 / NCIMB 8403 / VKM B-1763</strain>
    </source>
</reference>
<keyword evidence="4" id="KW-1185">Reference proteome</keyword>
<dbReference type="EMBL" id="CP001649">
    <property type="protein sequence ID" value="ACS79337.1"/>
    <property type="molecule type" value="Genomic_DNA"/>
</dbReference>
<dbReference type="Proteomes" id="UP000002601">
    <property type="component" value="Chromosome"/>
</dbReference>
<dbReference type="HOGENOM" id="CLU_159099_3_0_7"/>